<evidence type="ECO:0000313" key="3">
    <source>
        <dbReference type="EMBL" id="CPV66077.1"/>
    </source>
</evidence>
<feature type="transmembrane region" description="Helical" evidence="2">
    <location>
        <begin position="67"/>
        <end position="87"/>
    </location>
</feature>
<evidence type="ECO:0008006" key="5">
    <source>
        <dbReference type="Google" id="ProtNLM"/>
    </source>
</evidence>
<keyword evidence="2" id="KW-0812">Transmembrane</keyword>
<evidence type="ECO:0000256" key="1">
    <source>
        <dbReference type="SAM" id="MobiDB-lite"/>
    </source>
</evidence>
<feature type="transmembrane region" description="Helical" evidence="2">
    <location>
        <begin position="39"/>
        <end position="61"/>
    </location>
</feature>
<protein>
    <recommendedName>
        <fullName evidence="5">Transmembrane protein</fullName>
    </recommendedName>
</protein>
<feature type="compositionally biased region" description="Acidic residues" evidence="1">
    <location>
        <begin position="151"/>
        <end position="161"/>
    </location>
</feature>
<gene>
    <name evidence="3" type="ORF">ERS075579_03934</name>
</gene>
<name>A0A0U0ZR84_9MYCO</name>
<accession>A0A0U0ZR84</accession>
<proteinExistence type="predicted"/>
<dbReference type="RefSeq" id="WP_052618976.1">
    <property type="nucleotide sequence ID" value="NZ_CSWP01000009.1"/>
</dbReference>
<dbReference type="Proteomes" id="UP000045782">
    <property type="component" value="Unassembled WGS sequence"/>
</dbReference>
<feature type="compositionally biased region" description="Low complexity" evidence="1">
    <location>
        <begin position="137"/>
        <end position="147"/>
    </location>
</feature>
<dbReference type="AlphaFoldDB" id="A0A0U0ZR84"/>
<sequence>MATLAELGYQPVRIYSAALNFPRMIGKGLNGERLPGGPYLVIQFVGGGAIFMLSGVSAYLFPIYNPLINLGIGVALAMLVGGALAAVPTDGISMWPRVLWLFGLLVSVAPTTSEPMPTHSPVALIGGDVMLLEPPRRYQQSTPPTRTTSDDTYDDEADADEQTPSSAPVEAVSEARAPRHAAPAGYDAEPITEPLPVPGPASSTAAASVFGALAGNF</sequence>
<reference evidence="3 4" key="1">
    <citation type="submission" date="2015-03" db="EMBL/GenBank/DDBJ databases">
        <authorList>
            <person name="Murphy D."/>
        </authorList>
    </citation>
    <scope>NUCLEOTIDE SEQUENCE [LARGE SCALE GENOMIC DNA]</scope>
    <source>
        <strain evidence="3 4">PAP088</strain>
    </source>
</reference>
<organism evidence="3 4">
    <name type="scientific">Mycobacteroides abscessus</name>
    <dbReference type="NCBI Taxonomy" id="36809"/>
    <lineage>
        <taxon>Bacteria</taxon>
        <taxon>Bacillati</taxon>
        <taxon>Actinomycetota</taxon>
        <taxon>Actinomycetes</taxon>
        <taxon>Mycobacteriales</taxon>
        <taxon>Mycobacteriaceae</taxon>
        <taxon>Mycobacteroides</taxon>
    </lineage>
</organism>
<dbReference type="EMBL" id="CSWP01000009">
    <property type="protein sequence ID" value="CPV66077.1"/>
    <property type="molecule type" value="Genomic_DNA"/>
</dbReference>
<keyword evidence="2" id="KW-1133">Transmembrane helix</keyword>
<keyword evidence="2" id="KW-0472">Membrane</keyword>
<evidence type="ECO:0000256" key="2">
    <source>
        <dbReference type="SAM" id="Phobius"/>
    </source>
</evidence>
<evidence type="ECO:0000313" key="4">
    <source>
        <dbReference type="Proteomes" id="UP000045782"/>
    </source>
</evidence>
<feature type="region of interest" description="Disordered" evidence="1">
    <location>
        <begin position="135"/>
        <end position="203"/>
    </location>
</feature>